<organism evidence="2 3">
    <name type="scientific">Paractinoplanes rishiriensis</name>
    <dbReference type="NCBI Taxonomy" id="1050105"/>
    <lineage>
        <taxon>Bacteria</taxon>
        <taxon>Bacillati</taxon>
        <taxon>Actinomycetota</taxon>
        <taxon>Actinomycetes</taxon>
        <taxon>Micromonosporales</taxon>
        <taxon>Micromonosporaceae</taxon>
        <taxon>Paractinoplanes</taxon>
    </lineage>
</organism>
<name>A0A919MZN3_9ACTN</name>
<accession>A0A919MZN3</accession>
<keyword evidence="3" id="KW-1185">Reference proteome</keyword>
<dbReference type="Gene3D" id="1.10.8.1060">
    <property type="entry name" value="Corynebacterium glutamicum thioredoxin-dependent arsenate reductase, N-terminal domain"/>
    <property type="match status" value="1"/>
</dbReference>
<dbReference type="NCBIfam" id="NF046112">
    <property type="entry name" value="MSMEG_6209_Nter"/>
    <property type="match status" value="1"/>
</dbReference>
<dbReference type="AlphaFoldDB" id="A0A919MZN3"/>
<dbReference type="EMBL" id="BOMV01000063">
    <property type="protein sequence ID" value="GIE98540.1"/>
    <property type="molecule type" value="Genomic_DNA"/>
</dbReference>
<evidence type="ECO:0000313" key="2">
    <source>
        <dbReference type="EMBL" id="GIE98540.1"/>
    </source>
</evidence>
<evidence type="ECO:0000313" key="3">
    <source>
        <dbReference type="Proteomes" id="UP000636960"/>
    </source>
</evidence>
<sequence>MRNYARTQVVPAASAVSGGEAVGEVCAAVAEPEHRWPGPGLGETDNAKRLNVGGQAESRTLYAGEAAVDDSGDEECERSANDRVRGKWAGHHQRKWHYDIARCAMTEPAGGGLVDPKIALQRQVETLAQRFPDVDHDELRERVHAAYDKLKDDATVDSHLVAMTEKQVTEDLRSSGETVHVRSDDRT</sequence>
<proteinExistence type="predicted"/>
<gene>
    <name evidence="2" type="ORF">Ari01nite_60050</name>
</gene>
<dbReference type="RefSeq" id="WP_203785559.1">
    <property type="nucleotide sequence ID" value="NZ_BOMV01000063.1"/>
</dbReference>
<reference evidence="2" key="1">
    <citation type="submission" date="2021-01" db="EMBL/GenBank/DDBJ databases">
        <title>Whole genome shotgun sequence of Actinoplanes rishiriensis NBRC 108556.</title>
        <authorList>
            <person name="Komaki H."/>
            <person name="Tamura T."/>
        </authorList>
    </citation>
    <scope>NUCLEOTIDE SEQUENCE</scope>
    <source>
        <strain evidence="2">NBRC 108556</strain>
    </source>
</reference>
<protein>
    <submittedName>
        <fullName evidence="2">Uncharacterized protein</fullName>
    </submittedName>
</protein>
<dbReference type="Proteomes" id="UP000636960">
    <property type="component" value="Unassembled WGS sequence"/>
</dbReference>
<comment type="caution">
    <text evidence="2">The sequence shown here is derived from an EMBL/GenBank/DDBJ whole genome shotgun (WGS) entry which is preliminary data.</text>
</comment>
<feature type="region of interest" description="Disordered" evidence="1">
    <location>
        <begin position="167"/>
        <end position="187"/>
    </location>
</feature>
<evidence type="ECO:0000256" key="1">
    <source>
        <dbReference type="SAM" id="MobiDB-lite"/>
    </source>
</evidence>